<dbReference type="GO" id="GO:0005524">
    <property type="term" value="F:ATP binding"/>
    <property type="evidence" value="ECO:0007669"/>
    <property type="project" value="UniProtKB-KW"/>
</dbReference>
<dbReference type="PANTHER" id="PTHR43514:SF4">
    <property type="entry name" value="ABC TRANSPORTER I FAMILY MEMBER 10"/>
    <property type="match status" value="1"/>
</dbReference>
<keyword evidence="2" id="KW-0067">ATP-binding</keyword>
<dbReference type="Proteomes" id="UP000799777">
    <property type="component" value="Unassembled WGS sequence"/>
</dbReference>
<keyword evidence="6" id="KW-1185">Reference proteome</keyword>
<protein>
    <submittedName>
        <fullName evidence="5">ABC transporter-like protein</fullName>
    </submittedName>
</protein>
<dbReference type="OrthoDB" id="10255969at2759"/>
<feature type="region of interest" description="Disordered" evidence="3">
    <location>
        <begin position="330"/>
        <end position="359"/>
    </location>
</feature>
<dbReference type="InterPro" id="IPR050334">
    <property type="entry name" value="Molybdenum_import_ModC"/>
</dbReference>
<dbReference type="InterPro" id="IPR027417">
    <property type="entry name" value="P-loop_NTPase"/>
</dbReference>
<dbReference type="InterPro" id="IPR003439">
    <property type="entry name" value="ABC_transporter-like_ATP-bd"/>
</dbReference>
<proteinExistence type="predicted"/>
<evidence type="ECO:0000256" key="3">
    <source>
        <dbReference type="SAM" id="MobiDB-lite"/>
    </source>
</evidence>
<comment type="caution">
    <text evidence="5">The sequence shown here is derived from an EMBL/GenBank/DDBJ whole genome shotgun (WGS) entry which is preliminary data.</text>
</comment>
<name>A0A9P4LRB6_9PLEO</name>
<dbReference type="AlphaFoldDB" id="A0A9P4LRB6"/>
<dbReference type="GO" id="GO:0005739">
    <property type="term" value="C:mitochondrion"/>
    <property type="evidence" value="ECO:0007669"/>
    <property type="project" value="TreeGrafter"/>
</dbReference>
<evidence type="ECO:0000259" key="4">
    <source>
        <dbReference type="PROSITE" id="PS50893"/>
    </source>
</evidence>
<dbReference type="PANTHER" id="PTHR43514">
    <property type="entry name" value="ABC TRANSPORTER I FAMILY MEMBER 10"/>
    <property type="match status" value="1"/>
</dbReference>
<evidence type="ECO:0000256" key="1">
    <source>
        <dbReference type="ARBA" id="ARBA00022741"/>
    </source>
</evidence>
<dbReference type="SUPFAM" id="SSF52540">
    <property type="entry name" value="P-loop containing nucleoside triphosphate hydrolases"/>
    <property type="match status" value="2"/>
</dbReference>
<feature type="domain" description="ABC transporter" evidence="4">
    <location>
        <begin position="64"/>
        <end position="306"/>
    </location>
</feature>
<evidence type="ECO:0000313" key="6">
    <source>
        <dbReference type="Proteomes" id="UP000799777"/>
    </source>
</evidence>
<dbReference type="GO" id="GO:0016887">
    <property type="term" value="F:ATP hydrolysis activity"/>
    <property type="evidence" value="ECO:0007669"/>
    <property type="project" value="InterPro"/>
</dbReference>
<organism evidence="5 6">
    <name type="scientific">Setomelanomma holmii</name>
    <dbReference type="NCBI Taxonomy" id="210430"/>
    <lineage>
        <taxon>Eukaryota</taxon>
        <taxon>Fungi</taxon>
        <taxon>Dikarya</taxon>
        <taxon>Ascomycota</taxon>
        <taxon>Pezizomycotina</taxon>
        <taxon>Dothideomycetes</taxon>
        <taxon>Pleosporomycetidae</taxon>
        <taxon>Pleosporales</taxon>
        <taxon>Pleosporineae</taxon>
        <taxon>Phaeosphaeriaceae</taxon>
        <taxon>Setomelanomma</taxon>
    </lineage>
</organism>
<dbReference type="Pfam" id="PF00005">
    <property type="entry name" value="ABC_tran"/>
    <property type="match status" value="1"/>
</dbReference>
<gene>
    <name evidence="5" type="ORF">EK21DRAFT_60276</name>
</gene>
<dbReference type="Gene3D" id="3.40.50.300">
    <property type="entry name" value="P-loop containing nucleotide triphosphate hydrolases"/>
    <property type="match status" value="2"/>
</dbReference>
<evidence type="ECO:0000313" key="5">
    <source>
        <dbReference type="EMBL" id="KAF2032639.1"/>
    </source>
</evidence>
<reference evidence="5" key="1">
    <citation type="journal article" date="2020" name="Stud. Mycol.">
        <title>101 Dothideomycetes genomes: a test case for predicting lifestyles and emergence of pathogens.</title>
        <authorList>
            <person name="Haridas S."/>
            <person name="Albert R."/>
            <person name="Binder M."/>
            <person name="Bloem J."/>
            <person name="Labutti K."/>
            <person name="Salamov A."/>
            <person name="Andreopoulos B."/>
            <person name="Baker S."/>
            <person name="Barry K."/>
            <person name="Bills G."/>
            <person name="Bluhm B."/>
            <person name="Cannon C."/>
            <person name="Castanera R."/>
            <person name="Culley D."/>
            <person name="Daum C."/>
            <person name="Ezra D."/>
            <person name="Gonzalez J."/>
            <person name="Henrissat B."/>
            <person name="Kuo A."/>
            <person name="Liang C."/>
            <person name="Lipzen A."/>
            <person name="Lutzoni F."/>
            <person name="Magnuson J."/>
            <person name="Mondo S."/>
            <person name="Nolan M."/>
            <person name="Ohm R."/>
            <person name="Pangilinan J."/>
            <person name="Park H.-J."/>
            <person name="Ramirez L."/>
            <person name="Alfaro M."/>
            <person name="Sun H."/>
            <person name="Tritt A."/>
            <person name="Yoshinaga Y."/>
            <person name="Zwiers L.-H."/>
            <person name="Turgeon B."/>
            <person name="Goodwin S."/>
            <person name="Spatafora J."/>
            <person name="Crous P."/>
            <person name="Grigoriev I."/>
        </authorList>
    </citation>
    <scope>NUCLEOTIDE SEQUENCE</scope>
    <source>
        <strain evidence="5">CBS 110217</strain>
    </source>
</reference>
<dbReference type="PROSITE" id="PS50893">
    <property type="entry name" value="ABC_TRANSPORTER_2"/>
    <property type="match status" value="1"/>
</dbReference>
<accession>A0A9P4LRB6</accession>
<dbReference type="SMART" id="SM00382">
    <property type="entry name" value="AAA"/>
    <property type="match status" value="1"/>
</dbReference>
<keyword evidence="1" id="KW-0547">Nucleotide-binding</keyword>
<evidence type="ECO:0000256" key="2">
    <source>
        <dbReference type="ARBA" id="ARBA00022840"/>
    </source>
</evidence>
<dbReference type="InterPro" id="IPR003593">
    <property type="entry name" value="AAA+_ATPase"/>
</dbReference>
<dbReference type="EMBL" id="ML978171">
    <property type="protein sequence ID" value="KAF2032639.1"/>
    <property type="molecule type" value="Genomic_DNA"/>
</dbReference>
<sequence>MRRTPALYFAASGCSRLHTTRSLYSEPIVKITNATFYRHHPSSKPSQIQLDTSTNPPLFPNLNLSLPSFSAPNQHWAILSPSSIIRTTFLQILRGQLLCFPPTARTFPYLLSPDVSDKNRYPDRAIEYVGFDVERKAFGGAYLSARYESLKEDTDFTLQRYLTGIVTMNPGEEELKAKAIAAGVMRSVMADLELERFLSKPVAMLSNGQSRRARIGKALLTQPLVLCLDAPFIGLDPIVTRHISDVLRRLAEQRKPRIVLSLRPQDAVPEWITHIVYAGEDGRIDAVAKKEEVFDYLKKQYDGIEKQGNGSGELSPKVVEMREVGRHLSESGNFEGTTSTSTTTAISRDGYSKNDTTKVSTGEPIVEIDGVCIAYGPNSVLGDWQQTTHGIQKPGLHFTIHRGQRWGIFGANGSGKTTLLSLVTSDHPQTYSAPVKLFQRSRLPEPGVPGITIFEIQARMGHASPEVHALFPKYLSVRRAMESAWADTPITSPRLDANAVARVDAALSWFENELRNGDARGGLAWAKDTLFGEISYSAQRVLLFLRATIRNPDIVILDEAFSGMDHIARDKCLLFLSRGQSMDLKYTDAGLKPVAREGEVTVPGLQKHQALLCVSHSKQEIPGCVRDWICLPEPGTGAPRFGKWDGPVELDGRRWDEIWDWQ</sequence>